<evidence type="ECO:0000313" key="8">
    <source>
        <dbReference type="EnsemblPlants" id="KRH38192"/>
    </source>
</evidence>
<sequence length="528" mass="60548">MLQINISSSQEAIALFFFFFISFSALLSQKSHFAFTLRSHLRIHNMTSARNKHPLPPAVHFVKIILTTSLADGILLPKKFTRKYGDGMSNPVFLKPADGTEWKIHYTKHGGEIWFQKGWKEFATYYSLDHGHLLFFEYEGTSHFDVHIFDSSALEIDYPSHGTHEGKDNLVEISDDSVEILGEQFSCQNTRGSSPQPCKKMKNSITTNVERSPNVVNLHQHVPTISNSSQKATFMKQMLDEDDGIGIFNTEYPKVEQSTSTALKKASTFRSEHPFFRLVMKPSFINGYYLEIPPQFAERYLKKTHAIVILEILDGRTWSVICSATRLTEGWQKFASENNLNVGDVCVFELIQKIQGLCFKVSIYQGAEEPICPISQVHPSTNWTGGTSSQRSSQVKSRSKLKILTIRYIALKRASKFTSENPFFMVTLTTKLKSIITRDVHVPMDFVRKHLVNVKQKLMMIHFRKKLWPVRFVVRESSTVSGNLSTGWAWFVRENELQRGDVCIFELFNREDATFDAHVFRGHREVMH</sequence>
<comment type="subcellular location">
    <subcellularLocation>
        <location evidence="1">Nucleus</location>
    </subcellularLocation>
</comment>
<evidence type="ECO:0000313" key="9">
    <source>
        <dbReference type="Proteomes" id="UP000008827"/>
    </source>
</evidence>
<dbReference type="OrthoDB" id="1688597at2759"/>
<reference evidence="7 8" key="1">
    <citation type="journal article" date="2010" name="Nature">
        <title>Genome sequence of the palaeopolyploid soybean.</title>
        <authorList>
            <person name="Schmutz J."/>
            <person name="Cannon S.B."/>
            <person name="Schlueter J."/>
            <person name="Ma J."/>
            <person name="Mitros T."/>
            <person name="Nelson W."/>
            <person name="Hyten D.L."/>
            <person name="Song Q."/>
            <person name="Thelen J.J."/>
            <person name="Cheng J."/>
            <person name="Xu D."/>
            <person name="Hellsten U."/>
            <person name="May G.D."/>
            <person name="Yu Y."/>
            <person name="Sakurai T."/>
            <person name="Umezawa T."/>
            <person name="Bhattacharyya M.K."/>
            <person name="Sandhu D."/>
            <person name="Valliyodan B."/>
            <person name="Lindquist E."/>
            <person name="Peto M."/>
            <person name="Grant D."/>
            <person name="Shu S."/>
            <person name="Goodstein D."/>
            <person name="Barry K."/>
            <person name="Futrell-Griggs M."/>
            <person name="Abernathy B."/>
            <person name="Du J."/>
            <person name="Tian Z."/>
            <person name="Zhu L."/>
            <person name="Gill N."/>
            <person name="Joshi T."/>
            <person name="Libault M."/>
            <person name="Sethuraman A."/>
            <person name="Zhang X.-C."/>
            <person name="Shinozaki K."/>
            <person name="Nguyen H.T."/>
            <person name="Wing R.A."/>
            <person name="Cregan P."/>
            <person name="Specht J."/>
            <person name="Grimwood J."/>
            <person name="Rokhsar D."/>
            <person name="Stacey G."/>
            <person name="Shoemaker R.C."/>
            <person name="Jackson S.A."/>
        </authorList>
    </citation>
    <scope>NUCLEOTIDE SEQUENCE [LARGE SCALE GENOMIC DNA]</scope>
    <source>
        <strain evidence="8">cv. Williams 82</strain>
        <tissue evidence="7">Callus</tissue>
    </source>
</reference>
<feature type="domain" description="TF-B3" evidence="6">
    <location>
        <begin position="275"/>
        <end position="367"/>
    </location>
</feature>
<dbReference type="GO" id="GO:0005634">
    <property type="term" value="C:nucleus"/>
    <property type="evidence" value="ECO:0007669"/>
    <property type="project" value="UniProtKB-SubCell"/>
</dbReference>
<dbReference type="Gene3D" id="2.40.330.10">
    <property type="entry name" value="DNA-binding pseudobarrel domain"/>
    <property type="match status" value="3"/>
</dbReference>
<dbReference type="GeneID" id="100818507"/>
<dbReference type="HOGENOM" id="CLU_015069_1_4_1"/>
<evidence type="ECO:0000313" key="7">
    <source>
        <dbReference type="EMBL" id="KRH38192.1"/>
    </source>
</evidence>
<dbReference type="CDD" id="cd10017">
    <property type="entry name" value="B3_DNA"/>
    <property type="match status" value="3"/>
</dbReference>
<dbReference type="GO" id="GO:0003677">
    <property type="term" value="F:DNA binding"/>
    <property type="evidence" value="ECO:0007669"/>
    <property type="project" value="UniProtKB-KW"/>
</dbReference>
<dbReference type="SMR" id="K7LDC4"/>
<evidence type="ECO:0000256" key="2">
    <source>
        <dbReference type="ARBA" id="ARBA00023015"/>
    </source>
</evidence>
<evidence type="ECO:0000256" key="3">
    <source>
        <dbReference type="ARBA" id="ARBA00023125"/>
    </source>
</evidence>
<protein>
    <recommendedName>
        <fullName evidence="6">TF-B3 domain-containing protein</fullName>
    </recommendedName>
</protein>
<dbReference type="PaxDb" id="3847-GLYMA09G20150.1"/>
<organism evidence="7">
    <name type="scientific">Glycine max</name>
    <name type="common">Soybean</name>
    <name type="synonym">Glycine hispida</name>
    <dbReference type="NCBI Taxonomy" id="3847"/>
    <lineage>
        <taxon>Eukaryota</taxon>
        <taxon>Viridiplantae</taxon>
        <taxon>Streptophyta</taxon>
        <taxon>Embryophyta</taxon>
        <taxon>Tracheophyta</taxon>
        <taxon>Spermatophyta</taxon>
        <taxon>Magnoliopsida</taxon>
        <taxon>eudicotyledons</taxon>
        <taxon>Gunneridae</taxon>
        <taxon>Pentapetalae</taxon>
        <taxon>rosids</taxon>
        <taxon>fabids</taxon>
        <taxon>Fabales</taxon>
        <taxon>Fabaceae</taxon>
        <taxon>Papilionoideae</taxon>
        <taxon>50 kb inversion clade</taxon>
        <taxon>NPAAA clade</taxon>
        <taxon>indigoferoid/millettioid clade</taxon>
        <taxon>Phaseoleae</taxon>
        <taxon>Glycine</taxon>
        <taxon>Glycine subgen. Soja</taxon>
    </lineage>
</organism>
<reference evidence="7" key="3">
    <citation type="submission" date="2018-07" db="EMBL/GenBank/DDBJ databases">
        <title>WGS assembly of Glycine max.</title>
        <authorList>
            <person name="Schmutz J."/>
            <person name="Cannon S."/>
            <person name="Schlueter J."/>
            <person name="Ma J."/>
            <person name="Mitros T."/>
            <person name="Nelson W."/>
            <person name="Hyten D."/>
            <person name="Song Q."/>
            <person name="Thelen J."/>
            <person name="Cheng J."/>
            <person name="Xu D."/>
            <person name="Hellsten U."/>
            <person name="May G."/>
            <person name="Yu Y."/>
            <person name="Sakurai T."/>
            <person name="Umezawa T."/>
            <person name="Bhattacharyya M."/>
            <person name="Sandhu D."/>
            <person name="Valliyodan B."/>
            <person name="Lindquist E."/>
            <person name="Peto M."/>
            <person name="Grant D."/>
            <person name="Shu S."/>
            <person name="Goodstein D."/>
            <person name="Barry K."/>
            <person name="Futrell-Griggs M."/>
            <person name="Abernathy B."/>
            <person name="Du J."/>
            <person name="Tian Z."/>
            <person name="Zhu L."/>
            <person name="Gill N."/>
            <person name="Joshi T."/>
            <person name="Libault M."/>
            <person name="Sethuraman A."/>
            <person name="Zhang X."/>
            <person name="Shinozaki K."/>
            <person name="Nguyen H."/>
            <person name="Wing R."/>
            <person name="Cregan P."/>
            <person name="Specht J."/>
            <person name="Grimwood J."/>
            <person name="Rokhsar D."/>
            <person name="Stacey G."/>
            <person name="Shoemaker R."/>
            <person name="Jackson S."/>
        </authorList>
    </citation>
    <scope>NUCLEOTIDE SEQUENCE</scope>
    <source>
        <tissue evidence="7">Callus</tissue>
    </source>
</reference>
<keyword evidence="5" id="KW-0539">Nucleus</keyword>
<name>K7LDC4_SOYBN</name>
<dbReference type="RefSeq" id="XP_040861459.1">
    <property type="nucleotide sequence ID" value="XM_041005525.1"/>
</dbReference>
<feature type="domain" description="TF-B3" evidence="6">
    <location>
        <begin position="425"/>
        <end position="523"/>
    </location>
</feature>
<dbReference type="Proteomes" id="UP000008827">
    <property type="component" value="Chromosome 9"/>
</dbReference>
<dbReference type="PANTHER" id="PTHR31674:SF25">
    <property type="entry name" value="B3 DOMAIN-CONTAINING TRANSCRIPTION FACTOR VRN1-LIKE"/>
    <property type="match status" value="1"/>
</dbReference>
<keyword evidence="9" id="KW-1185">Reference proteome</keyword>
<dbReference type="eggNOG" id="ENOG502S27N">
    <property type="taxonomic scope" value="Eukaryota"/>
</dbReference>
<dbReference type="PROSITE" id="PS50863">
    <property type="entry name" value="B3"/>
    <property type="match status" value="3"/>
</dbReference>
<dbReference type="SUPFAM" id="SSF101936">
    <property type="entry name" value="DNA-binding pseudobarrel domain"/>
    <property type="match status" value="3"/>
</dbReference>
<evidence type="ECO:0000256" key="5">
    <source>
        <dbReference type="ARBA" id="ARBA00023242"/>
    </source>
</evidence>
<dbReference type="InterPro" id="IPR015300">
    <property type="entry name" value="DNA-bd_pseudobarrel_sf"/>
</dbReference>
<keyword evidence="2" id="KW-0805">Transcription regulation</keyword>
<proteinExistence type="predicted"/>
<dbReference type="AlphaFoldDB" id="K7LDC4"/>
<reference evidence="8" key="2">
    <citation type="submission" date="2018-02" db="UniProtKB">
        <authorList>
            <consortium name="EnsemblPlants"/>
        </authorList>
    </citation>
    <scope>IDENTIFICATION</scope>
    <source>
        <strain evidence="8">Williams 82</strain>
    </source>
</reference>
<keyword evidence="3" id="KW-0238">DNA-binding</keyword>
<dbReference type="SMART" id="SM01019">
    <property type="entry name" value="B3"/>
    <property type="match status" value="3"/>
</dbReference>
<keyword evidence="4" id="KW-0804">Transcription</keyword>
<dbReference type="Gramene" id="KRH38192">
    <property type="protein sequence ID" value="KRH38192"/>
    <property type="gene ID" value="GLYMA_09G117200"/>
</dbReference>
<dbReference type="EnsemblPlants" id="KRH38192">
    <property type="protein sequence ID" value="KRH38192"/>
    <property type="gene ID" value="GLYMA_09G117200"/>
</dbReference>
<dbReference type="EMBL" id="CM000842">
    <property type="protein sequence ID" value="KRH38192.1"/>
    <property type="molecule type" value="Genomic_DNA"/>
</dbReference>
<dbReference type="PANTHER" id="PTHR31674">
    <property type="entry name" value="B3 DOMAIN-CONTAINING PROTEIN REM-LIKE 3-RELATED"/>
    <property type="match status" value="1"/>
</dbReference>
<feature type="domain" description="TF-B3" evidence="6">
    <location>
        <begin position="59"/>
        <end position="152"/>
    </location>
</feature>
<evidence type="ECO:0000259" key="6">
    <source>
        <dbReference type="PROSITE" id="PS50863"/>
    </source>
</evidence>
<dbReference type="Pfam" id="PF02362">
    <property type="entry name" value="B3"/>
    <property type="match status" value="3"/>
</dbReference>
<gene>
    <name evidence="8" type="primary">LOC100818507</name>
    <name evidence="7" type="ORF">GLYMA_09G117200</name>
</gene>
<dbReference type="InterPro" id="IPR003340">
    <property type="entry name" value="B3_DNA-bd"/>
</dbReference>
<accession>K7LDC4</accession>
<evidence type="ECO:0000256" key="4">
    <source>
        <dbReference type="ARBA" id="ARBA00023163"/>
    </source>
</evidence>
<evidence type="ECO:0000256" key="1">
    <source>
        <dbReference type="ARBA" id="ARBA00004123"/>
    </source>
</evidence>
<dbReference type="InterPro" id="IPR039218">
    <property type="entry name" value="REM_fam"/>
</dbReference>
<dbReference type="STRING" id="3847.K7LDC4"/>
<dbReference type="ExpressionAtlas" id="K7LDC4">
    <property type="expression patterns" value="baseline and differential"/>
</dbReference>